<evidence type="ECO:0000256" key="3">
    <source>
        <dbReference type="ARBA" id="ARBA00022989"/>
    </source>
</evidence>
<comment type="subcellular location">
    <subcellularLocation>
        <location evidence="1">Membrane</location>
        <topology evidence="1">Multi-pass membrane protein</topology>
    </subcellularLocation>
</comment>
<dbReference type="GO" id="GO:0016020">
    <property type="term" value="C:membrane"/>
    <property type="evidence" value="ECO:0007669"/>
    <property type="project" value="UniProtKB-SubCell"/>
</dbReference>
<evidence type="ECO:0000313" key="8">
    <source>
        <dbReference type="Proteomes" id="UP000676456"/>
    </source>
</evidence>
<evidence type="ECO:0000256" key="4">
    <source>
        <dbReference type="ARBA" id="ARBA00023136"/>
    </source>
</evidence>
<evidence type="ECO:0000256" key="5">
    <source>
        <dbReference type="SAM" id="Phobius"/>
    </source>
</evidence>
<name>A0A942UQ64_9BACI</name>
<protein>
    <submittedName>
        <fullName evidence="7">FUSC family protein</fullName>
    </submittedName>
</protein>
<gene>
    <name evidence="7" type="ORF">KHA91_14990</name>
</gene>
<keyword evidence="3 5" id="KW-1133">Transmembrane helix</keyword>
<accession>A0A942UQ64</accession>
<feature type="transmembrane region" description="Helical" evidence="5">
    <location>
        <begin position="60"/>
        <end position="78"/>
    </location>
</feature>
<sequence>MGKIKLTTLQKISLILKMSIGSAISWEIAALFGSKHPYLAPISVILCLQATMVKSVRFSIARIVSTIIGVASVLILASSLHPNGWTIGLIMFISLIIPFVFKGNSTMLHQTALSVLFVFVFEHKLHGYGIDRIRDTIIGVIIGLLLHMFFHPPNFTKKALEEVEELPKLLVEKLESLSVWLESGASENNYFDEEMNRIHKQFSQAEQRIKKAKSSLRYNPLSQKSNAILSRGEAQLKTMNKVAVDLNAMYKIINMWKKAGTLSKEEMAAWTQNFLLLASALQSWKEGKTITDIQLKETITDEKYSYPALWHARQFVHTLKTKS</sequence>
<dbReference type="EMBL" id="JAGYPN010000003">
    <property type="protein sequence ID" value="MBS4224047.1"/>
    <property type="molecule type" value="Genomic_DNA"/>
</dbReference>
<dbReference type="Proteomes" id="UP000676456">
    <property type="component" value="Unassembled WGS sequence"/>
</dbReference>
<dbReference type="RefSeq" id="WP_213099099.1">
    <property type="nucleotide sequence ID" value="NZ_JAGYPN010000003.1"/>
</dbReference>
<keyword evidence="2 5" id="KW-0812">Transmembrane</keyword>
<proteinExistence type="predicted"/>
<evidence type="ECO:0000259" key="6">
    <source>
        <dbReference type="Pfam" id="PF13515"/>
    </source>
</evidence>
<comment type="caution">
    <text evidence="7">The sequence shown here is derived from an EMBL/GenBank/DDBJ whole genome shotgun (WGS) entry which is preliminary data.</text>
</comment>
<dbReference type="InterPro" id="IPR049453">
    <property type="entry name" value="Memb_transporter_dom"/>
</dbReference>
<feature type="domain" description="Integral membrane bound transporter" evidence="6">
    <location>
        <begin position="25"/>
        <end position="145"/>
    </location>
</feature>
<evidence type="ECO:0000256" key="1">
    <source>
        <dbReference type="ARBA" id="ARBA00004141"/>
    </source>
</evidence>
<keyword evidence="8" id="KW-1185">Reference proteome</keyword>
<dbReference type="Pfam" id="PF13515">
    <property type="entry name" value="FUSC_2"/>
    <property type="match status" value="1"/>
</dbReference>
<organism evidence="7 8">
    <name type="scientific">Lederbergia citrea</name>
    <dbReference type="NCBI Taxonomy" id="2833581"/>
    <lineage>
        <taxon>Bacteria</taxon>
        <taxon>Bacillati</taxon>
        <taxon>Bacillota</taxon>
        <taxon>Bacilli</taxon>
        <taxon>Bacillales</taxon>
        <taxon>Bacillaceae</taxon>
        <taxon>Lederbergia</taxon>
    </lineage>
</organism>
<dbReference type="AlphaFoldDB" id="A0A942UQ64"/>
<evidence type="ECO:0000313" key="7">
    <source>
        <dbReference type="EMBL" id="MBS4224047.1"/>
    </source>
</evidence>
<feature type="transmembrane region" description="Helical" evidence="5">
    <location>
        <begin position="84"/>
        <end position="101"/>
    </location>
</feature>
<evidence type="ECO:0000256" key="2">
    <source>
        <dbReference type="ARBA" id="ARBA00022692"/>
    </source>
</evidence>
<keyword evidence="4 5" id="KW-0472">Membrane</keyword>
<reference evidence="7 8" key="1">
    <citation type="submission" date="2021-05" db="EMBL/GenBank/DDBJ databases">
        <title>Novel Bacillus species.</title>
        <authorList>
            <person name="Liu G."/>
        </authorList>
    </citation>
    <scope>NUCLEOTIDE SEQUENCE [LARGE SCALE GENOMIC DNA]</scope>
    <source>
        <strain evidence="7 8">FJAT-49682</strain>
    </source>
</reference>